<evidence type="ECO:0000313" key="2">
    <source>
        <dbReference type="Proteomes" id="UP001497453"/>
    </source>
</evidence>
<name>A0ABP1E5U9_9APHY</name>
<organism evidence="1 2">
    <name type="scientific">Somion occarium</name>
    <dbReference type="NCBI Taxonomy" id="3059160"/>
    <lineage>
        <taxon>Eukaryota</taxon>
        <taxon>Fungi</taxon>
        <taxon>Dikarya</taxon>
        <taxon>Basidiomycota</taxon>
        <taxon>Agaricomycotina</taxon>
        <taxon>Agaricomycetes</taxon>
        <taxon>Polyporales</taxon>
        <taxon>Cerrenaceae</taxon>
        <taxon>Somion</taxon>
    </lineage>
</organism>
<gene>
    <name evidence="1" type="ORF">GFSPODELE1_LOCUS10158</name>
</gene>
<accession>A0ABP1E5U9</accession>
<reference evidence="2" key="1">
    <citation type="submission" date="2024-04" db="EMBL/GenBank/DDBJ databases">
        <authorList>
            <person name="Shaw F."/>
            <person name="Minotto A."/>
        </authorList>
    </citation>
    <scope>NUCLEOTIDE SEQUENCE [LARGE SCALE GENOMIC DNA]</scope>
</reference>
<evidence type="ECO:0000313" key="1">
    <source>
        <dbReference type="EMBL" id="CAL1715300.1"/>
    </source>
</evidence>
<dbReference type="Proteomes" id="UP001497453">
    <property type="component" value="Chromosome 8"/>
</dbReference>
<keyword evidence="2" id="KW-1185">Reference proteome</keyword>
<protein>
    <submittedName>
        <fullName evidence="1">Uncharacterized protein</fullName>
    </submittedName>
</protein>
<dbReference type="EMBL" id="OZ037951">
    <property type="protein sequence ID" value="CAL1715300.1"/>
    <property type="molecule type" value="Genomic_DNA"/>
</dbReference>
<proteinExistence type="predicted"/>
<sequence length="92" mass="10555">MNRIQQLTTAKARWYATYLSQSSREVIPSMYPFKHPLINILAAPSSLAYIPPTAQAFNGHDKDQCGVSLWRQYDKDDRYDRCISYALVALDV</sequence>